<evidence type="ECO:0000259" key="6">
    <source>
        <dbReference type="Pfam" id="PF24807"/>
    </source>
</evidence>
<dbReference type="CDD" id="cd00200">
    <property type="entry name" value="WD40"/>
    <property type="match status" value="1"/>
</dbReference>
<dbReference type="InterPro" id="IPR001680">
    <property type="entry name" value="WD40_rpt"/>
</dbReference>
<evidence type="ECO:0000256" key="5">
    <source>
        <dbReference type="SAM" id="MobiDB-lite"/>
    </source>
</evidence>
<dbReference type="Ensembl" id="ENSSSCT00045065285.1">
    <property type="protein sequence ID" value="ENSSSCP00045046193.1"/>
    <property type="gene ID" value="ENSSSCG00045037768.1"/>
</dbReference>
<dbReference type="AlphaFoldDB" id="A0A8D1J8R1"/>
<name>A0A8D1J8R1_PIG</name>
<dbReference type="GO" id="GO:0097027">
    <property type="term" value="F:ubiquitin-protein transferase activator activity"/>
    <property type="evidence" value="ECO:0007669"/>
    <property type="project" value="InterPro"/>
</dbReference>
<keyword evidence="2 4" id="KW-0853">WD repeat</keyword>
<evidence type="ECO:0000256" key="2">
    <source>
        <dbReference type="ARBA" id="ARBA00022574"/>
    </source>
</evidence>
<dbReference type="Pfam" id="PF00400">
    <property type="entry name" value="WD40"/>
    <property type="match status" value="1"/>
</dbReference>
<feature type="repeat" description="WD" evidence="4">
    <location>
        <begin position="305"/>
        <end position="336"/>
    </location>
</feature>
<dbReference type="Pfam" id="PF24807">
    <property type="entry name" value="WD40_CDC20-Fz"/>
    <property type="match status" value="1"/>
</dbReference>
<evidence type="ECO:0000313" key="7">
    <source>
        <dbReference type="Ensembl" id="ENSSSCP00045046193.1"/>
    </source>
</evidence>
<evidence type="ECO:0000256" key="4">
    <source>
        <dbReference type="PROSITE-ProRule" id="PRU00221"/>
    </source>
</evidence>
<feature type="compositionally biased region" description="Polar residues" evidence="5">
    <location>
        <begin position="61"/>
        <end position="72"/>
    </location>
</feature>
<gene>
    <name evidence="7" type="primary">CDC20</name>
</gene>
<keyword evidence="3" id="KW-0677">Repeat</keyword>
<evidence type="ECO:0000256" key="1">
    <source>
        <dbReference type="ARBA" id="ARBA00006445"/>
    </source>
</evidence>
<feature type="repeat" description="WD" evidence="4">
    <location>
        <begin position="222"/>
        <end position="263"/>
    </location>
</feature>
<dbReference type="GO" id="GO:0010997">
    <property type="term" value="F:anaphase-promoting complex binding"/>
    <property type="evidence" value="ECO:0007669"/>
    <property type="project" value="InterPro"/>
</dbReference>
<feature type="repeat" description="WD" evidence="4">
    <location>
        <begin position="485"/>
        <end position="516"/>
    </location>
</feature>
<dbReference type="InterPro" id="IPR033010">
    <property type="entry name" value="Cdc20/Fizzy"/>
</dbReference>
<feature type="domain" description="CDC20/Fizzy WD40" evidence="6">
    <location>
        <begin position="176"/>
        <end position="402"/>
    </location>
</feature>
<proteinExistence type="inferred from homology"/>
<dbReference type="SMART" id="SM00320">
    <property type="entry name" value="WD40"/>
    <property type="match status" value="7"/>
</dbReference>
<evidence type="ECO:0000256" key="3">
    <source>
        <dbReference type="ARBA" id="ARBA00022737"/>
    </source>
</evidence>
<dbReference type="Proteomes" id="UP000694728">
    <property type="component" value="Unplaced"/>
</dbReference>
<reference evidence="7" key="1">
    <citation type="submission" date="2025-08" db="UniProtKB">
        <authorList>
            <consortium name="Ensembl"/>
        </authorList>
    </citation>
    <scope>IDENTIFICATION</scope>
</reference>
<organism evidence="7 8">
    <name type="scientific">Sus scrofa</name>
    <name type="common">Pig</name>
    <dbReference type="NCBI Taxonomy" id="9823"/>
    <lineage>
        <taxon>Eukaryota</taxon>
        <taxon>Metazoa</taxon>
        <taxon>Chordata</taxon>
        <taxon>Craniata</taxon>
        <taxon>Vertebrata</taxon>
        <taxon>Euteleostomi</taxon>
        <taxon>Mammalia</taxon>
        <taxon>Eutheria</taxon>
        <taxon>Laurasiatheria</taxon>
        <taxon>Artiodactyla</taxon>
        <taxon>Suina</taxon>
        <taxon>Suidae</taxon>
        <taxon>Sus</taxon>
    </lineage>
</organism>
<dbReference type="PROSITE" id="PS50294">
    <property type="entry name" value="WD_REPEATS_REGION"/>
    <property type="match status" value="2"/>
</dbReference>
<dbReference type="PANTHER" id="PTHR19918">
    <property type="entry name" value="CELL DIVISION CYCLE 20 CDC20 FIZZY -RELATED"/>
    <property type="match status" value="1"/>
</dbReference>
<dbReference type="InterPro" id="IPR015943">
    <property type="entry name" value="WD40/YVTN_repeat-like_dom_sf"/>
</dbReference>
<comment type="similarity">
    <text evidence="1">Belongs to the WD repeat CDC20/Fizzy family.</text>
</comment>
<dbReference type="PANTHER" id="PTHR19918:SF3">
    <property type="entry name" value="CELL DIVISION CYCLE PROTEIN 20 HOMOLOG"/>
    <property type="match status" value="1"/>
</dbReference>
<sequence length="545" mass="59824">MAQFVFESDLHSLLQLDAPIPNAPPARWQRKAKEAAGPAPSPMRAANRSHSAGRTPGRTPGKSNSKMQTTPSKPGGDRYIPHRSASQMEVASFLLSKENQPDNSQTPTKKEHQKAWALNLNGFDVEEAKILRLSGKPQNAPEGYQNRLKVLYSQKATPGSSRKTCRYIPSLPDRILDAPEIRNDYYLNLVDWSSGNVLAVALDNSVYLWSASSGDILQLLQMEQPGDYVSSVAWIKEGNYLAVGTSSAEVQLWDVQQQKRLRNMTSHSARVGSLCWNSYILSSGSRSGHIHHHDVRVAEHHVATLSGHSQEVCGLRWAPDGRHLASGGNDNLVNVWPSAPGEGGWVPLQTFTQHQGAVKAVAWCPWQSNVLATGGGTSDRHIRIWNVCSGACLSAVDAHSQAHSTGLSILLSPSLSTHWSEWGLLLSSLDPARAPWPPRRVSQIHSLVCSILWSPHYKELISGHGFAQNQLVIWKYPTMAKVAELKGHTARVLSLTMSPDGATVASAAADETLRLWRCFELDPARRREREKASAAKSSLIHQGIR</sequence>
<dbReference type="PROSITE" id="PS50082">
    <property type="entry name" value="WD_REPEATS_2"/>
    <property type="match status" value="3"/>
</dbReference>
<dbReference type="Gene3D" id="2.130.10.10">
    <property type="entry name" value="YVTN repeat-like/Quinoprotein amine dehydrogenase"/>
    <property type="match status" value="2"/>
</dbReference>
<protein>
    <submittedName>
        <fullName evidence="7">Cell division cycle 20</fullName>
    </submittedName>
</protein>
<dbReference type="InterPro" id="IPR036322">
    <property type="entry name" value="WD40_repeat_dom_sf"/>
</dbReference>
<feature type="region of interest" description="Disordered" evidence="5">
    <location>
        <begin position="20"/>
        <end position="81"/>
    </location>
</feature>
<dbReference type="InterPro" id="IPR056150">
    <property type="entry name" value="WD40_CDC20-Fz"/>
</dbReference>
<evidence type="ECO:0000313" key="8">
    <source>
        <dbReference type="Proteomes" id="UP000694728"/>
    </source>
</evidence>
<dbReference type="SUPFAM" id="SSF50978">
    <property type="entry name" value="WD40 repeat-like"/>
    <property type="match status" value="1"/>
</dbReference>
<accession>A0A8D1J8R1</accession>